<sequence>MGLAKVAIIAAPTKEPRAAIHPSSGIAAILAPALVAVLQFQQLFGATSLFLGIQASWLAWQFLLASRILACQLRSAFRLSVGVGKTIWKTRTVRRLRKKIAFEFVTLLLGSSGNSLFLVLFWPGWWVLGFIIMVTRFCVG</sequence>
<keyword evidence="2" id="KW-1185">Reference proteome</keyword>
<comment type="caution">
    <text evidence="1">The sequence shown here is derived from an EMBL/GenBank/DDBJ whole genome shotgun (WGS) entry which is preliminary data.</text>
</comment>
<gene>
    <name evidence="1" type="ORF">F4820DRAFT_445609</name>
</gene>
<organism evidence="1 2">
    <name type="scientific">Hypoxylon rubiginosum</name>
    <dbReference type="NCBI Taxonomy" id="110542"/>
    <lineage>
        <taxon>Eukaryota</taxon>
        <taxon>Fungi</taxon>
        <taxon>Dikarya</taxon>
        <taxon>Ascomycota</taxon>
        <taxon>Pezizomycotina</taxon>
        <taxon>Sordariomycetes</taxon>
        <taxon>Xylariomycetidae</taxon>
        <taxon>Xylariales</taxon>
        <taxon>Hypoxylaceae</taxon>
        <taxon>Hypoxylon</taxon>
    </lineage>
</organism>
<accession>A0ACB9Z8S7</accession>
<name>A0ACB9Z8S7_9PEZI</name>
<protein>
    <submittedName>
        <fullName evidence="1">Uncharacterized protein</fullName>
    </submittedName>
</protein>
<reference evidence="1 2" key="1">
    <citation type="journal article" date="2022" name="New Phytol.">
        <title>Ecological generalism drives hyperdiversity of secondary metabolite gene clusters in xylarialean endophytes.</title>
        <authorList>
            <person name="Franco M.E.E."/>
            <person name="Wisecaver J.H."/>
            <person name="Arnold A.E."/>
            <person name="Ju Y.M."/>
            <person name="Slot J.C."/>
            <person name="Ahrendt S."/>
            <person name="Moore L.P."/>
            <person name="Eastman K.E."/>
            <person name="Scott K."/>
            <person name="Konkel Z."/>
            <person name="Mondo S.J."/>
            <person name="Kuo A."/>
            <person name="Hayes R.D."/>
            <person name="Haridas S."/>
            <person name="Andreopoulos B."/>
            <person name="Riley R."/>
            <person name="LaButti K."/>
            <person name="Pangilinan J."/>
            <person name="Lipzen A."/>
            <person name="Amirebrahimi M."/>
            <person name="Yan J."/>
            <person name="Adam C."/>
            <person name="Keymanesh K."/>
            <person name="Ng V."/>
            <person name="Louie K."/>
            <person name="Northen T."/>
            <person name="Drula E."/>
            <person name="Henrissat B."/>
            <person name="Hsieh H.M."/>
            <person name="Youens-Clark K."/>
            <person name="Lutzoni F."/>
            <person name="Miadlikowska J."/>
            <person name="Eastwood D.C."/>
            <person name="Hamelin R.C."/>
            <person name="Grigoriev I.V."/>
            <person name="U'Ren J.M."/>
        </authorList>
    </citation>
    <scope>NUCLEOTIDE SEQUENCE [LARGE SCALE GENOMIC DNA]</scope>
    <source>
        <strain evidence="1 2">CBS 119005</strain>
    </source>
</reference>
<evidence type="ECO:0000313" key="2">
    <source>
        <dbReference type="Proteomes" id="UP001497700"/>
    </source>
</evidence>
<dbReference type="Proteomes" id="UP001497700">
    <property type="component" value="Unassembled WGS sequence"/>
</dbReference>
<proteinExistence type="predicted"/>
<dbReference type="EMBL" id="MU393442">
    <property type="protein sequence ID" value="KAI4868028.1"/>
    <property type="molecule type" value="Genomic_DNA"/>
</dbReference>
<evidence type="ECO:0000313" key="1">
    <source>
        <dbReference type="EMBL" id="KAI4868028.1"/>
    </source>
</evidence>